<sequence length="147" mass="16541">MSTLQKDTSVSWLGISNLTGRRRPHLAMWHSWGGGNTYWSLWGCGGLLRKNLGHRDCCSSHDTSYTVIQMIQMMISEESDSETDEEQDKQVQAPNGNDSNFGTNGNNHKQSEWLPVKQRTHAFTGKEEVSVTISNADDKTEVLRIDV</sequence>
<organism evidence="2 3">
    <name type="scientific">Portunus trituberculatus</name>
    <name type="common">Swimming crab</name>
    <name type="synonym">Neptunus trituberculatus</name>
    <dbReference type="NCBI Taxonomy" id="210409"/>
    <lineage>
        <taxon>Eukaryota</taxon>
        <taxon>Metazoa</taxon>
        <taxon>Ecdysozoa</taxon>
        <taxon>Arthropoda</taxon>
        <taxon>Crustacea</taxon>
        <taxon>Multicrustacea</taxon>
        <taxon>Malacostraca</taxon>
        <taxon>Eumalacostraca</taxon>
        <taxon>Eucarida</taxon>
        <taxon>Decapoda</taxon>
        <taxon>Pleocyemata</taxon>
        <taxon>Brachyura</taxon>
        <taxon>Eubrachyura</taxon>
        <taxon>Portunoidea</taxon>
        <taxon>Portunidae</taxon>
        <taxon>Portuninae</taxon>
        <taxon>Portunus</taxon>
    </lineage>
</organism>
<feature type="compositionally biased region" description="Polar residues" evidence="1">
    <location>
        <begin position="90"/>
        <end position="108"/>
    </location>
</feature>
<evidence type="ECO:0000313" key="2">
    <source>
        <dbReference type="EMBL" id="MPC66032.1"/>
    </source>
</evidence>
<reference evidence="2 3" key="1">
    <citation type="submission" date="2019-05" db="EMBL/GenBank/DDBJ databases">
        <title>Another draft genome of Portunus trituberculatus and its Hox gene families provides insights of decapod evolution.</title>
        <authorList>
            <person name="Jeong J.-H."/>
            <person name="Song I."/>
            <person name="Kim S."/>
            <person name="Choi T."/>
            <person name="Kim D."/>
            <person name="Ryu S."/>
            <person name="Kim W."/>
        </authorList>
    </citation>
    <scope>NUCLEOTIDE SEQUENCE [LARGE SCALE GENOMIC DNA]</scope>
    <source>
        <tissue evidence="2">Muscle</tissue>
    </source>
</reference>
<proteinExistence type="predicted"/>
<accession>A0A5B7H4J8</accession>
<protein>
    <submittedName>
        <fullName evidence="2">Uncharacterized protein</fullName>
    </submittedName>
</protein>
<dbReference type="AlphaFoldDB" id="A0A5B7H4J8"/>
<keyword evidence="3" id="KW-1185">Reference proteome</keyword>
<dbReference type="Proteomes" id="UP000324222">
    <property type="component" value="Unassembled WGS sequence"/>
</dbReference>
<name>A0A5B7H4J8_PORTR</name>
<evidence type="ECO:0000313" key="3">
    <source>
        <dbReference type="Proteomes" id="UP000324222"/>
    </source>
</evidence>
<comment type="caution">
    <text evidence="2">The sequence shown here is derived from an EMBL/GenBank/DDBJ whole genome shotgun (WGS) entry which is preliminary data.</text>
</comment>
<feature type="compositionally biased region" description="Acidic residues" evidence="1">
    <location>
        <begin position="77"/>
        <end position="87"/>
    </location>
</feature>
<feature type="region of interest" description="Disordered" evidence="1">
    <location>
        <begin position="76"/>
        <end position="113"/>
    </location>
</feature>
<gene>
    <name evidence="2" type="ORF">E2C01_060175</name>
</gene>
<dbReference type="EMBL" id="VSRR010024179">
    <property type="protein sequence ID" value="MPC66032.1"/>
    <property type="molecule type" value="Genomic_DNA"/>
</dbReference>
<evidence type="ECO:0000256" key="1">
    <source>
        <dbReference type="SAM" id="MobiDB-lite"/>
    </source>
</evidence>